<dbReference type="InterPro" id="IPR005104">
    <property type="entry name" value="WHTH_HrcA_DNA-bd"/>
</dbReference>
<dbReference type="GO" id="GO:0045892">
    <property type="term" value="P:negative regulation of DNA-templated transcription"/>
    <property type="evidence" value="ECO:0007669"/>
    <property type="project" value="UniProtKB-UniRule"/>
</dbReference>
<dbReference type="Gene3D" id="3.30.450.40">
    <property type="match status" value="1"/>
</dbReference>
<dbReference type="Pfam" id="PF03444">
    <property type="entry name" value="WHD_HrcA"/>
    <property type="match status" value="1"/>
</dbReference>
<sequence length="339" mass="38280">MLTKRQDQILKAIIEEYIKTASPVGSKRIHEVIQIEISPATIRNESAFLEEQGYIEKAHTSSGRVPSTKGYRYYVDNLMKVNNYDDIKSKIEKIFAKRDLSVDEILDKTSNLISEMTKLAAVVVTSNEFEDITLSKVELIQLTQNKAAVLFVLSNGQIQNKTINLEQFALKDLMISIDLFNERLVNSKISEIETKSQVIIPILKKQVKKYEFILQTLVGALIHTESNKSKTSGVKYLLENPEFNDPKKIKSIIEFIESASPFAWFSSQSKKNSKPSFEIGSETGIENDDIAVVKTDFTTQSGSKAALALIGPKRIEYDKVSDLLDWISKKIKSKFLGEE</sequence>
<comment type="similarity">
    <text evidence="5">Belongs to the HrcA family.</text>
</comment>
<dbReference type="Proteomes" id="UP000067476">
    <property type="component" value="Chromosome"/>
</dbReference>
<accession>A0A0K1W2T4</accession>
<dbReference type="PATRIC" id="fig|216942.3.peg.787"/>
<dbReference type="PANTHER" id="PTHR34824:SF1">
    <property type="entry name" value="HEAT-INDUCIBLE TRANSCRIPTION REPRESSOR HRCA"/>
    <property type="match status" value="1"/>
</dbReference>
<reference evidence="8 9" key="1">
    <citation type="journal article" date="2015" name="Genome Announc.">
        <title>Complete Genome Sequence of Spiroplasma litorale TN-1T (DSM 21781), a Bacterium Isolated from a Green-Eyed Horsefly (Tabanus nigrovittatus).</title>
        <authorList>
            <person name="Lo W.S."/>
            <person name="Lai Y.C."/>
            <person name="Lien Y.W."/>
            <person name="Wang T.H."/>
            <person name="Kuo C.H."/>
        </authorList>
    </citation>
    <scope>NUCLEOTIDE SEQUENCE [LARGE SCALE GENOMIC DNA]</scope>
    <source>
        <strain evidence="8 9">TN-1</strain>
    </source>
</reference>
<dbReference type="PIRSF" id="PIRSF005485">
    <property type="entry name" value="HrcA"/>
    <property type="match status" value="1"/>
</dbReference>
<keyword evidence="9" id="KW-1185">Reference proteome</keyword>
<dbReference type="InterPro" id="IPR002571">
    <property type="entry name" value="HrcA"/>
</dbReference>
<evidence type="ECO:0000256" key="1">
    <source>
        <dbReference type="ARBA" id="ARBA00022491"/>
    </source>
</evidence>
<evidence type="ECO:0000256" key="4">
    <source>
        <dbReference type="ARBA" id="ARBA00023163"/>
    </source>
</evidence>
<dbReference type="Gene3D" id="3.30.390.60">
    <property type="entry name" value="Heat-inducible transcription repressor hrca homolog, domain 3"/>
    <property type="match status" value="1"/>
</dbReference>
<feature type="domain" description="Heat-inducible transcription repressor HrcA C-terminal" evidence="6">
    <location>
        <begin position="103"/>
        <end position="320"/>
    </location>
</feature>
<keyword evidence="2 5" id="KW-0805">Transcription regulation</keyword>
<evidence type="ECO:0000313" key="9">
    <source>
        <dbReference type="Proteomes" id="UP000067476"/>
    </source>
</evidence>
<dbReference type="InterPro" id="IPR036388">
    <property type="entry name" value="WH-like_DNA-bd_sf"/>
</dbReference>
<dbReference type="Pfam" id="PF01628">
    <property type="entry name" value="HrcA"/>
    <property type="match status" value="1"/>
</dbReference>
<dbReference type="PANTHER" id="PTHR34824">
    <property type="entry name" value="HEAT-INDUCIBLE TRANSCRIPTION REPRESSOR HRCA"/>
    <property type="match status" value="1"/>
</dbReference>
<evidence type="ECO:0000313" key="8">
    <source>
        <dbReference type="EMBL" id="AKX34397.1"/>
    </source>
</evidence>
<keyword evidence="3 5" id="KW-0346">Stress response</keyword>
<dbReference type="AlphaFoldDB" id="A0A0K1W2T4"/>
<gene>
    <name evidence="5 8" type="primary">hrcA</name>
    <name evidence="8" type="ORF">SLITO_v1c07740</name>
</gene>
<evidence type="ECO:0000259" key="6">
    <source>
        <dbReference type="Pfam" id="PF01628"/>
    </source>
</evidence>
<evidence type="ECO:0000259" key="7">
    <source>
        <dbReference type="Pfam" id="PF03444"/>
    </source>
</evidence>
<keyword evidence="4 5" id="KW-0804">Transcription</keyword>
<dbReference type="HAMAP" id="MF_00081">
    <property type="entry name" value="HrcA"/>
    <property type="match status" value="1"/>
</dbReference>
<evidence type="ECO:0000256" key="5">
    <source>
        <dbReference type="HAMAP-Rule" id="MF_00081"/>
    </source>
</evidence>
<evidence type="ECO:0000256" key="2">
    <source>
        <dbReference type="ARBA" id="ARBA00023015"/>
    </source>
</evidence>
<evidence type="ECO:0000256" key="3">
    <source>
        <dbReference type="ARBA" id="ARBA00023016"/>
    </source>
</evidence>
<dbReference type="STRING" id="216942.SLITO_v1c07740"/>
<proteinExistence type="inferred from homology"/>
<protein>
    <recommendedName>
        <fullName evidence="5">Heat-inducible transcription repressor HrcA</fullName>
    </recommendedName>
</protein>
<dbReference type="EMBL" id="CP012357">
    <property type="protein sequence ID" value="AKX34397.1"/>
    <property type="molecule type" value="Genomic_DNA"/>
</dbReference>
<keyword evidence="1 5" id="KW-0678">Repressor</keyword>
<dbReference type="Gene3D" id="1.10.10.10">
    <property type="entry name" value="Winged helix-like DNA-binding domain superfamily/Winged helix DNA-binding domain"/>
    <property type="match status" value="1"/>
</dbReference>
<feature type="domain" description="Winged helix-turn-helix transcription repressor HrcA DNA-binding" evidence="7">
    <location>
        <begin position="1"/>
        <end position="72"/>
    </location>
</feature>
<dbReference type="SUPFAM" id="SSF55781">
    <property type="entry name" value="GAF domain-like"/>
    <property type="match status" value="1"/>
</dbReference>
<dbReference type="NCBIfam" id="TIGR00331">
    <property type="entry name" value="hrcA"/>
    <property type="match status" value="1"/>
</dbReference>
<dbReference type="SUPFAM" id="SSF46785">
    <property type="entry name" value="Winged helix' DNA-binding domain"/>
    <property type="match status" value="1"/>
</dbReference>
<comment type="function">
    <text evidence="5">Negative regulator of class I heat shock genes (grpE-dnaK-dnaJ and groELS operons). Prevents heat-shock induction of these operons.</text>
</comment>
<organism evidence="8 9">
    <name type="scientific">Spiroplasma litorale</name>
    <dbReference type="NCBI Taxonomy" id="216942"/>
    <lineage>
        <taxon>Bacteria</taxon>
        <taxon>Bacillati</taxon>
        <taxon>Mycoplasmatota</taxon>
        <taxon>Mollicutes</taxon>
        <taxon>Entomoplasmatales</taxon>
        <taxon>Spiroplasmataceae</taxon>
        <taxon>Spiroplasma</taxon>
    </lineage>
</organism>
<dbReference type="GO" id="GO:0003677">
    <property type="term" value="F:DNA binding"/>
    <property type="evidence" value="ECO:0007669"/>
    <property type="project" value="InterPro"/>
</dbReference>
<dbReference type="InterPro" id="IPR021153">
    <property type="entry name" value="HrcA_C"/>
</dbReference>
<dbReference type="InterPro" id="IPR036390">
    <property type="entry name" value="WH_DNA-bd_sf"/>
</dbReference>
<dbReference type="KEGG" id="sll:SLITO_v1c07740"/>
<dbReference type="InterPro" id="IPR023120">
    <property type="entry name" value="WHTH_transcript_rep_HrcA_IDD"/>
</dbReference>
<dbReference type="InterPro" id="IPR029016">
    <property type="entry name" value="GAF-like_dom_sf"/>
</dbReference>
<name>A0A0K1W2T4_9MOLU</name>